<proteinExistence type="predicted"/>
<dbReference type="EMBL" id="JANBUP010003143">
    <property type="protein sequence ID" value="KAJ2797705.1"/>
    <property type="molecule type" value="Genomic_DNA"/>
</dbReference>
<organism evidence="1 2">
    <name type="scientific">Coemansia furcata</name>
    <dbReference type="NCBI Taxonomy" id="417177"/>
    <lineage>
        <taxon>Eukaryota</taxon>
        <taxon>Fungi</taxon>
        <taxon>Fungi incertae sedis</taxon>
        <taxon>Zoopagomycota</taxon>
        <taxon>Kickxellomycotina</taxon>
        <taxon>Kickxellomycetes</taxon>
        <taxon>Kickxellales</taxon>
        <taxon>Kickxellaceae</taxon>
        <taxon>Coemansia</taxon>
    </lineage>
</organism>
<accession>A0ACC1KZV7</accession>
<protein>
    <submittedName>
        <fullName evidence="1">Uncharacterized protein</fullName>
    </submittedName>
</protein>
<evidence type="ECO:0000313" key="1">
    <source>
        <dbReference type="EMBL" id="KAJ2797705.1"/>
    </source>
</evidence>
<sequence>FKATKFFQSTEIDWVEAGLQVCRQGHNMLNLLIHRKRLNYLHLDYNFNLKPVKTLTTKERKKSRFGNAFHLCVAAGTPVSLGNGLAVPIELVRGGEALQCVAPNDSEYDEPDSKSIQLSGRAGSDAFQVHASPQTCLRITGLDGTTLVVTPSHPVLAVHGHIGATIEDATYVPAGELTKGHSIVCSALWSVTDSPAGEADVQYHLLSWNLQHDRQHILAFARLLGAFISSGVAGEDSSQLWFRHDADADQAVADIALISGVQVEMRIGCGRINMAAPGMHFVLSLPDVVSQMLVSIECSHDSQFVRARSAPPVIRQAPASVQREYLAAWWGGSCTVSESASAALGNEPVLYVASDSKSDDTLRDSTLWMQRTLLEGFGVETALVDNSTVSAVEGHYAAGLHLLPGSFMPFVDKVGVRYCRRLQTSFDLLRRWHGYVNQPSHGDSVSAKLGFEEFSQLVRLPSKSTAHIVNWQDALETAVLIPIVRVGEEAEGRLVYDISVPGHENFVAGTVVVHNCREILRLTKLIVDSHVQYRLGN</sequence>
<comment type="caution">
    <text evidence="1">The sequence shown here is derived from an EMBL/GenBank/DDBJ whole genome shotgun (WGS) entry which is preliminary data.</text>
</comment>
<name>A0ACC1KZV7_9FUNG</name>
<feature type="non-terminal residue" evidence="1">
    <location>
        <position position="1"/>
    </location>
</feature>
<keyword evidence="2" id="KW-1185">Reference proteome</keyword>
<reference evidence="1" key="1">
    <citation type="submission" date="2022-07" db="EMBL/GenBank/DDBJ databases">
        <title>Phylogenomic reconstructions and comparative analyses of Kickxellomycotina fungi.</title>
        <authorList>
            <person name="Reynolds N.K."/>
            <person name="Stajich J.E."/>
            <person name="Barry K."/>
            <person name="Grigoriev I.V."/>
            <person name="Crous P."/>
            <person name="Smith M.E."/>
        </authorList>
    </citation>
    <scope>NUCLEOTIDE SEQUENCE</scope>
    <source>
        <strain evidence="1">CBS 102833</strain>
    </source>
</reference>
<feature type="non-terminal residue" evidence="1">
    <location>
        <position position="537"/>
    </location>
</feature>
<dbReference type="Proteomes" id="UP001140096">
    <property type="component" value="Unassembled WGS sequence"/>
</dbReference>
<evidence type="ECO:0000313" key="2">
    <source>
        <dbReference type="Proteomes" id="UP001140096"/>
    </source>
</evidence>
<gene>
    <name evidence="1" type="ORF">H4S07_005879</name>
</gene>